<evidence type="ECO:0000259" key="7">
    <source>
        <dbReference type="PROSITE" id="PS50928"/>
    </source>
</evidence>
<feature type="transmembrane region" description="Helical" evidence="6">
    <location>
        <begin position="82"/>
        <end position="100"/>
    </location>
</feature>
<evidence type="ECO:0000256" key="3">
    <source>
        <dbReference type="ARBA" id="ARBA00022692"/>
    </source>
</evidence>
<dbReference type="CDD" id="cd06261">
    <property type="entry name" value="TM_PBP2"/>
    <property type="match status" value="1"/>
</dbReference>
<keyword evidence="4 6" id="KW-1133">Transmembrane helix</keyword>
<comment type="subcellular location">
    <subcellularLocation>
        <location evidence="6">Cell membrane</location>
        <topology evidence="6">Multi-pass membrane protein</topology>
    </subcellularLocation>
    <subcellularLocation>
        <location evidence="1">Membrane</location>
        <topology evidence="1">Multi-pass membrane protein</topology>
    </subcellularLocation>
</comment>
<dbReference type="Gene3D" id="1.10.3720.10">
    <property type="entry name" value="MetI-like"/>
    <property type="match status" value="1"/>
</dbReference>
<evidence type="ECO:0000313" key="8">
    <source>
        <dbReference type="EMBL" id="MFC4427000.1"/>
    </source>
</evidence>
<comment type="similarity">
    <text evidence="6">Belongs to the binding-protein-dependent transport system permease family.</text>
</comment>
<feature type="transmembrane region" description="Helical" evidence="6">
    <location>
        <begin position="57"/>
        <end position="75"/>
    </location>
</feature>
<keyword evidence="9" id="KW-1185">Reference proteome</keyword>
<dbReference type="PANTHER" id="PTHR30177:SF4">
    <property type="entry name" value="OSMOPROTECTANT IMPORT PERMEASE PROTEIN OSMW"/>
    <property type="match status" value="1"/>
</dbReference>
<keyword evidence="3 6" id="KW-0812">Transmembrane</keyword>
<dbReference type="RefSeq" id="WP_380040055.1">
    <property type="nucleotide sequence ID" value="NZ_JBHSEH010000015.1"/>
</dbReference>
<dbReference type="Proteomes" id="UP001595998">
    <property type="component" value="Unassembled WGS sequence"/>
</dbReference>
<dbReference type="Pfam" id="PF00528">
    <property type="entry name" value="BPD_transp_1"/>
    <property type="match status" value="1"/>
</dbReference>
<proteinExistence type="inferred from homology"/>
<dbReference type="InterPro" id="IPR035906">
    <property type="entry name" value="MetI-like_sf"/>
</dbReference>
<keyword evidence="2 6" id="KW-0813">Transport</keyword>
<dbReference type="PROSITE" id="PS50928">
    <property type="entry name" value="ABC_TM1"/>
    <property type="match status" value="1"/>
</dbReference>
<sequence length="404" mass="41160">MTAPASLASGPAARQRRDDPEGIRTVLWLGAWPMLAGALLPWAVLRPNRLAPGELLHLPPGQVALLLVLALSPVLVTRRGPVLAGALSGTAVLMACVWLGRLTTSALIGQADFARASAASGFWLFGLGALVSVYGAGLRGGAARLWAWIWVPGVAVLGLLGGLDHWSVLVEARSEGPRWVQELVQHLRLVGSALGLALGLGVPLTLWAARRPRLAESVLGAANAVQTVPSLALLGLLIAPLSGLSRAIPALREAGLSGIGTAPALSAMTLYALLPVLRNGLEALRGVPASTVDAGRGMGMTPSQLFWRVELPLALPVWLSGGRQAAVLLVGVASVAALIGAGGLGTYIFKGLQSAATDLILLGAVPAAGLAMGLDALLRGAETLLGRRLGQVAGSAAHSTGEGP</sequence>
<protein>
    <submittedName>
        <fullName evidence="8">ABC transporter permease</fullName>
    </submittedName>
</protein>
<evidence type="ECO:0000256" key="5">
    <source>
        <dbReference type="ARBA" id="ARBA00023136"/>
    </source>
</evidence>
<dbReference type="EMBL" id="JBHSEH010000015">
    <property type="protein sequence ID" value="MFC4427000.1"/>
    <property type="molecule type" value="Genomic_DNA"/>
</dbReference>
<reference evidence="9" key="1">
    <citation type="journal article" date="2019" name="Int. J. Syst. Evol. Microbiol.">
        <title>The Global Catalogue of Microorganisms (GCM) 10K type strain sequencing project: providing services to taxonomists for standard genome sequencing and annotation.</title>
        <authorList>
            <consortium name="The Broad Institute Genomics Platform"/>
            <consortium name="The Broad Institute Genome Sequencing Center for Infectious Disease"/>
            <person name="Wu L."/>
            <person name="Ma J."/>
        </authorList>
    </citation>
    <scope>NUCLEOTIDE SEQUENCE [LARGE SCALE GENOMIC DNA]</scope>
    <source>
        <strain evidence="9">CCUG 56029</strain>
    </source>
</reference>
<feature type="transmembrane region" description="Helical" evidence="6">
    <location>
        <begin position="26"/>
        <end position="45"/>
    </location>
</feature>
<name>A0ABV8XND0_9DEIO</name>
<feature type="domain" description="ABC transmembrane type-1" evidence="7">
    <location>
        <begin position="183"/>
        <end position="378"/>
    </location>
</feature>
<feature type="transmembrane region" description="Helical" evidence="6">
    <location>
        <begin position="120"/>
        <end position="138"/>
    </location>
</feature>
<feature type="transmembrane region" description="Helical" evidence="6">
    <location>
        <begin position="145"/>
        <end position="169"/>
    </location>
</feature>
<comment type="caution">
    <text evidence="8">The sequence shown here is derived from an EMBL/GenBank/DDBJ whole genome shotgun (WGS) entry which is preliminary data.</text>
</comment>
<dbReference type="InterPro" id="IPR000515">
    <property type="entry name" value="MetI-like"/>
</dbReference>
<dbReference type="SUPFAM" id="SSF161098">
    <property type="entry name" value="MetI-like"/>
    <property type="match status" value="1"/>
</dbReference>
<feature type="transmembrane region" description="Helical" evidence="6">
    <location>
        <begin position="254"/>
        <end position="274"/>
    </location>
</feature>
<organism evidence="8 9">
    <name type="scientific">Deinococcus navajonensis</name>
    <dbReference type="NCBI Taxonomy" id="309884"/>
    <lineage>
        <taxon>Bacteria</taxon>
        <taxon>Thermotogati</taxon>
        <taxon>Deinococcota</taxon>
        <taxon>Deinococci</taxon>
        <taxon>Deinococcales</taxon>
        <taxon>Deinococcaceae</taxon>
        <taxon>Deinococcus</taxon>
    </lineage>
</organism>
<evidence type="ECO:0000313" key="9">
    <source>
        <dbReference type="Proteomes" id="UP001595998"/>
    </source>
</evidence>
<gene>
    <name evidence="8" type="ORF">ACFOZ9_12350</name>
</gene>
<evidence type="ECO:0000256" key="4">
    <source>
        <dbReference type="ARBA" id="ARBA00022989"/>
    </source>
</evidence>
<dbReference type="InterPro" id="IPR051204">
    <property type="entry name" value="ABC_transp_perm/SBD"/>
</dbReference>
<evidence type="ECO:0000256" key="1">
    <source>
        <dbReference type="ARBA" id="ARBA00004141"/>
    </source>
</evidence>
<evidence type="ECO:0000256" key="6">
    <source>
        <dbReference type="RuleBase" id="RU363032"/>
    </source>
</evidence>
<feature type="transmembrane region" description="Helical" evidence="6">
    <location>
        <begin position="355"/>
        <end position="378"/>
    </location>
</feature>
<dbReference type="PANTHER" id="PTHR30177">
    <property type="entry name" value="GLYCINE BETAINE/L-PROLINE TRANSPORT SYSTEM PERMEASE PROTEIN PROW"/>
    <property type="match status" value="1"/>
</dbReference>
<keyword evidence="5 6" id="KW-0472">Membrane</keyword>
<feature type="transmembrane region" description="Helical" evidence="6">
    <location>
        <begin position="221"/>
        <end position="242"/>
    </location>
</feature>
<feature type="transmembrane region" description="Helical" evidence="6">
    <location>
        <begin position="189"/>
        <end position="209"/>
    </location>
</feature>
<evidence type="ECO:0000256" key="2">
    <source>
        <dbReference type="ARBA" id="ARBA00022448"/>
    </source>
</evidence>
<accession>A0ABV8XND0</accession>
<feature type="transmembrane region" description="Helical" evidence="6">
    <location>
        <begin position="325"/>
        <end position="349"/>
    </location>
</feature>